<dbReference type="OrthoDB" id="5584477at2759"/>
<dbReference type="AlphaFoldDB" id="A0A8H4PSA3"/>
<proteinExistence type="predicted"/>
<feature type="compositionally biased region" description="Acidic residues" evidence="1">
    <location>
        <begin position="45"/>
        <end position="58"/>
    </location>
</feature>
<comment type="caution">
    <text evidence="2">The sequence shown here is derived from an EMBL/GenBank/DDBJ whole genome shotgun (WGS) entry which is preliminary data.</text>
</comment>
<evidence type="ECO:0000313" key="3">
    <source>
        <dbReference type="Proteomes" id="UP000557566"/>
    </source>
</evidence>
<dbReference type="EMBL" id="JAAVMX010000004">
    <property type="protein sequence ID" value="KAF4509560.1"/>
    <property type="molecule type" value="Genomic_DNA"/>
</dbReference>
<feature type="region of interest" description="Disordered" evidence="1">
    <location>
        <begin position="1"/>
        <end position="73"/>
    </location>
</feature>
<accession>A0A8H4PSA3</accession>
<protein>
    <submittedName>
        <fullName evidence="2">Uncharacterized protein</fullName>
    </submittedName>
</protein>
<dbReference type="Proteomes" id="UP000557566">
    <property type="component" value="Unassembled WGS sequence"/>
</dbReference>
<sequence>MLKGPSINIKNRIMVERFSESEDEQPTSQRTTPAPMTAPVVEENFSSEEIESEPETEPESARQMTSLRKASSRNQSSMKARACCACAGSNKACAPVASGSAADASALGAAWVDRSRERPSNKALRQSGQTTIPFSDRFKPLVFFVCTGLTGVPGVTVHDCTHIGATQEPLRSWPELRAVRRAARDDSIPADVKEAWTAHLAEMEVAESGVEQEKWPLMKTVEIPLPVAVGVSWGSSMRPAEADLLRKAHDRGVKGLAKVVGHHEAKYWPLLFTRWSFSRPKNTGPA</sequence>
<feature type="compositionally biased region" description="Polar residues" evidence="1">
    <location>
        <begin position="62"/>
        <end position="73"/>
    </location>
</feature>
<gene>
    <name evidence="2" type="ORF">G6O67_003723</name>
</gene>
<organism evidence="2 3">
    <name type="scientific">Ophiocordyceps sinensis</name>
    <dbReference type="NCBI Taxonomy" id="72228"/>
    <lineage>
        <taxon>Eukaryota</taxon>
        <taxon>Fungi</taxon>
        <taxon>Dikarya</taxon>
        <taxon>Ascomycota</taxon>
        <taxon>Pezizomycotina</taxon>
        <taxon>Sordariomycetes</taxon>
        <taxon>Hypocreomycetidae</taxon>
        <taxon>Hypocreales</taxon>
        <taxon>Ophiocordycipitaceae</taxon>
        <taxon>Ophiocordyceps</taxon>
    </lineage>
</organism>
<evidence type="ECO:0000313" key="2">
    <source>
        <dbReference type="EMBL" id="KAF4509560.1"/>
    </source>
</evidence>
<name>A0A8H4PSA3_9HYPO</name>
<keyword evidence="3" id="KW-1185">Reference proteome</keyword>
<reference evidence="2 3" key="1">
    <citation type="journal article" date="2020" name="Genome Biol. Evol.">
        <title>A new high-quality draft genome assembly of the Chinese cordyceps Ophiocordyceps sinensis.</title>
        <authorList>
            <person name="Shu R."/>
            <person name="Zhang J."/>
            <person name="Meng Q."/>
            <person name="Zhang H."/>
            <person name="Zhou G."/>
            <person name="Li M."/>
            <person name="Wu P."/>
            <person name="Zhao Y."/>
            <person name="Chen C."/>
            <person name="Qin Q."/>
        </authorList>
    </citation>
    <scope>NUCLEOTIDE SEQUENCE [LARGE SCALE GENOMIC DNA]</scope>
    <source>
        <strain evidence="2 3">IOZ07</strain>
    </source>
</reference>
<evidence type="ECO:0000256" key="1">
    <source>
        <dbReference type="SAM" id="MobiDB-lite"/>
    </source>
</evidence>